<dbReference type="InterPro" id="IPR007345">
    <property type="entry name" value="Polysacch_pyruvyl_Trfase"/>
</dbReference>
<dbReference type="EMBL" id="CP035631">
    <property type="protein sequence ID" value="WFF41112.1"/>
    <property type="molecule type" value="Genomic_DNA"/>
</dbReference>
<dbReference type="PANTHER" id="PTHR36836:SF1">
    <property type="entry name" value="COLANIC ACID BIOSYNTHESIS PROTEIN WCAK"/>
    <property type="match status" value="1"/>
</dbReference>
<reference evidence="2 3" key="1">
    <citation type="submission" date="2019-01" db="EMBL/GenBank/DDBJ databases">
        <title>Genome sequence of Salinicola endophyticus REST5.</title>
        <authorList>
            <person name="Nascimento F.X."/>
        </authorList>
    </citation>
    <scope>NUCLEOTIDE SEQUENCE [LARGE SCALE GENOMIC DNA]</scope>
    <source>
        <strain evidence="2 3">REST5</strain>
    </source>
</reference>
<keyword evidence="3" id="KW-1185">Reference proteome</keyword>
<dbReference type="GO" id="GO:0016740">
    <property type="term" value="F:transferase activity"/>
    <property type="evidence" value="ECO:0007669"/>
    <property type="project" value="UniProtKB-KW"/>
</dbReference>
<evidence type="ECO:0000259" key="1">
    <source>
        <dbReference type="Pfam" id="PF04230"/>
    </source>
</evidence>
<name>A0ABY8FEX6_9GAMM</name>
<accession>A0ABY8FEX6</accession>
<protein>
    <submittedName>
        <fullName evidence="2">Polysaccharide pyruvyl transferase family protein</fullName>
    </submittedName>
</protein>
<gene>
    <name evidence="2" type="ORF">EVC62_06125</name>
</gene>
<organism evidence="2 3">
    <name type="scientific">Salinicola endophyticus</name>
    <dbReference type="NCBI Taxonomy" id="1949083"/>
    <lineage>
        <taxon>Bacteria</taxon>
        <taxon>Pseudomonadati</taxon>
        <taxon>Pseudomonadota</taxon>
        <taxon>Gammaproteobacteria</taxon>
        <taxon>Oceanospirillales</taxon>
        <taxon>Halomonadaceae</taxon>
        <taxon>Salinicola</taxon>
    </lineage>
</organism>
<sequence length="330" mass="36859">MVRLFRRNGKREVSESALTKSVSGKWVKTAFIFNDTRPDLHFGCDRVMDNLLALLDECRISPRYFYGVGQYWEFDPRVRTAIAECDVVIVNGEGSIHHSNRRARSLSRLGKLAKSMGKPAVLLNCTLFKNKKRLYKDLAYFDQIYARDLYSVKEAAQNGLSIAYAPDLTFFSDFGVAPKEHQGNDVDARVLVGDSVIEEVANELSAFAARGNACFLDIVHGGDETTSVESHVERMRASDLVVTGRFHTVCFCLNAGVPFVALESNTNKISSLLDDCLKEQRRVITVDELKNLAVSDFLHFTEGEVAAICAFKDRARAAFSDMQSDVSDML</sequence>
<evidence type="ECO:0000313" key="3">
    <source>
        <dbReference type="Proteomes" id="UP001321526"/>
    </source>
</evidence>
<dbReference type="RefSeq" id="WP_110689841.1">
    <property type="nucleotide sequence ID" value="NZ_CP035631.1"/>
</dbReference>
<dbReference type="Proteomes" id="UP001321526">
    <property type="component" value="Chromosome"/>
</dbReference>
<feature type="domain" description="Polysaccharide pyruvyl transferase" evidence="1">
    <location>
        <begin position="60"/>
        <end position="264"/>
    </location>
</feature>
<dbReference type="PANTHER" id="PTHR36836">
    <property type="entry name" value="COLANIC ACID BIOSYNTHESIS PROTEIN WCAK"/>
    <property type="match status" value="1"/>
</dbReference>
<evidence type="ECO:0000313" key="2">
    <source>
        <dbReference type="EMBL" id="WFF41112.1"/>
    </source>
</evidence>
<proteinExistence type="predicted"/>
<keyword evidence="2" id="KW-0808">Transferase</keyword>
<dbReference type="Pfam" id="PF04230">
    <property type="entry name" value="PS_pyruv_trans"/>
    <property type="match status" value="1"/>
</dbReference>